<comment type="function">
    <text evidence="11">Catalyses the transfer of galactose onto proteins or lipids.</text>
</comment>
<dbReference type="GO" id="GO:0033842">
    <property type="term" value="F:N-acetyl-beta-glucosaminyl-derivative 4-beta-N-acetylgalactosaminyltransferase activity"/>
    <property type="evidence" value="ECO:0007669"/>
    <property type="project" value="TreeGrafter"/>
</dbReference>
<reference evidence="14 15" key="1">
    <citation type="submission" date="2024-04" db="EMBL/GenBank/DDBJ databases">
        <authorList>
            <consortium name="Genoscope - CEA"/>
            <person name="William W."/>
        </authorList>
    </citation>
    <scope>NUCLEOTIDE SEQUENCE [LARGE SCALE GENOMIC DNA]</scope>
</reference>
<accession>A0AAV2HLY8</accession>
<feature type="domain" description="Galactosyltransferase C-terminal" evidence="12">
    <location>
        <begin position="277"/>
        <end position="353"/>
    </location>
</feature>
<dbReference type="GO" id="GO:0008378">
    <property type="term" value="F:galactosyltransferase activity"/>
    <property type="evidence" value="ECO:0007669"/>
    <property type="project" value="TreeGrafter"/>
</dbReference>
<dbReference type="Pfam" id="PF02709">
    <property type="entry name" value="Glyco_transf_7C"/>
    <property type="match status" value="1"/>
</dbReference>
<dbReference type="InterPro" id="IPR027995">
    <property type="entry name" value="Galactosyl_T_N"/>
</dbReference>
<dbReference type="GO" id="GO:0016020">
    <property type="term" value="C:membrane"/>
    <property type="evidence" value="ECO:0007669"/>
    <property type="project" value="UniProtKB-SubCell"/>
</dbReference>
<dbReference type="Pfam" id="PF13733">
    <property type="entry name" value="Glyco_transf_7N"/>
    <property type="match status" value="1"/>
</dbReference>
<keyword evidence="6 11" id="KW-0812">Transmembrane</keyword>
<dbReference type="CDD" id="cd00899">
    <property type="entry name" value="b4GalT"/>
    <property type="match status" value="1"/>
</dbReference>
<proteinExistence type="inferred from homology"/>
<protein>
    <recommendedName>
        <fullName evidence="11">Beta-1,4-galactosyltransferase</fullName>
        <ecNumber evidence="11">2.4.1.-</ecNumber>
    </recommendedName>
</protein>
<evidence type="ECO:0000256" key="6">
    <source>
        <dbReference type="ARBA" id="ARBA00022692"/>
    </source>
</evidence>
<evidence type="ECO:0000313" key="15">
    <source>
        <dbReference type="Proteomes" id="UP001497497"/>
    </source>
</evidence>
<dbReference type="SUPFAM" id="SSF53448">
    <property type="entry name" value="Nucleotide-diphospho-sugar transferases"/>
    <property type="match status" value="1"/>
</dbReference>
<evidence type="ECO:0000256" key="5">
    <source>
        <dbReference type="ARBA" id="ARBA00022679"/>
    </source>
</evidence>
<evidence type="ECO:0000313" key="14">
    <source>
        <dbReference type="EMBL" id="CAL1533248.1"/>
    </source>
</evidence>
<evidence type="ECO:0000256" key="8">
    <source>
        <dbReference type="ARBA" id="ARBA00022989"/>
    </source>
</evidence>
<name>A0AAV2HLY8_LYMST</name>
<comment type="pathway">
    <text evidence="2 11">Protein modification; protein glycosylation.</text>
</comment>
<dbReference type="AlphaFoldDB" id="A0AAV2HLY8"/>
<evidence type="ECO:0000256" key="3">
    <source>
        <dbReference type="ARBA" id="ARBA00005735"/>
    </source>
</evidence>
<feature type="transmembrane region" description="Helical" evidence="11">
    <location>
        <begin position="12"/>
        <end position="30"/>
    </location>
</feature>
<dbReference type="PANTHER" id="PTHR19300">
    <property type="entry name" value="BETA-1,4-GALACTOSYLTRANSFERASE"/>
    <property type="match status" value="1"/>
</dbReference>
<dbReference type="GO" id="GO:0005794">
    <property type="term" value="C:Golgi apparatus"/>
    <property type="evidence" value="ECO:0007669"/>
    <property type="project" value="TreeGrafter"/>
</dbReference>
<keyword evidence="9 11" id="KW-0472">Membrane</keyword>
<keyword evidence="4 11" id="KW-0328">Glycosyltransferase</keyword>
<dbReference type="PANTHER" id="PTHR19300:SF57">
    <property type="entry name" value="BETA-1,4-N-ACETYLGALACTOSAMINYLTRANSFERASE"/>
    <property type="match status" value="1"/>
</dbReference>
<evidence type="ECO:0000256" key="1">
    <source>
        <dbReference type="ARBA" id="ARBA00004606"/>
    </source>
</evidence>
<evidence type="ECO:0000256" key="10">
    <source>
        <dbReference type="ARBA" id="ARBA00023180"/>
    </source>
</evidence>
<evidence type="ECO:0000259" key="13">
    <source>
        <dbReference type="Pfam" id="PF13733"/>
    </source>
</evidence>
<dbReference type="InterPro" id="IPR003859">
    <property type="entry name" value="Galactosyl_T"/>
</dbReference>
<dbReference type="EC" id="2.4.1.-" evidence="11"/>
<sequence>MILALRLLGNTAKYVVPICLLALAFNYVVYNRLSTSFGLAVKSMSMLSTKVDSSNNSHLGPEDVTKLVDDTEQTEILKSIRNILLNLTVDVEVKPMAIEVLKQLVPGLRNQADVESLVRAINRIVGNTRGGTPPPTARPPCPVKPKHLIGAMAANLTKTKPDVLEKLFPDLEPGGHHEPGECRPSERLAIVVPYRNRFDHLHVLLHNLIPVLVRQQLDFTIFVIEQDLPTTFNRGMLFNVGFLEALKSADFDCFIFHDVDMIPLNDRCLYRCAGHPRHLTAGVSKWKYGLPYPEYFGGVVAFTRHQFEAINGDSNLYFGWGGEDDDLQRRVAAHGFKTLRFPAEICRYEMIKHGSDVGNTPNPKRMKLVSTSVERMLKDGLNTTTYEVTKYDKKHLYTWINVFINRTEVLQGAVTVK</sequence>
<comment type="subcellular location">
    <subcellularLocation>
        <location evidence="1">Membrane</location>
        <topology evidence="1">Single-pass type II membrane protein</topology>
    </subcellularLocation>
</comment>
<dbReference type="Proteomes" id="UP001497497">
    <property type="component" value="Unassembled WGS sequence"/>
</dbReference>
<keyword evidence="15" id="KW-1185">Reference proteome</keyword>
<dbReference type="InterPro" id="IPR029044">
    <property type="entry name" value="Nucleotide-diphossugar_trans"/>
</dbReference>
<evidence type="ECO:0000256" key="11">
    <source>
        <dbReference type="RuleBase" id="RU368121"/>
    </source>
</evidence>
<evidence type="ECO:0000256" key="9">
    <source>
        <dbReference type="ARBA" id="ARBA00023136"/>
    </source>
</evidence>
<evidence type="ECO:0000256" key="2">
    <source>
        <dbReference type="ARBA" id="ARBA00004922"/>
    </source>
</evidence>
<dbReference type="EMBL" id="CAXITT010000138">
    <property type="protein sequence ID" value="CAL1533248.1"/>
    <property type="molecule type" value="Genomic_DNA"/>
</dbReference>
<feature type="domain" description="Galactosyltransferase N-terminal" evidence="13">
    <location>
        <begin position="141"/>
        <end position="272"/>
    </location>
</feature>
<dbReference type="PRINTS" id="PR02050">
    <property type="entry name" value="B14GALTRFASE"/>
</dbReference>
<dbReference type="GO" id="GO:0006688">
    <property type="term" value="P:glycosphingolipid biosynthetic process"/>
    <property type="evidence" value="ECO:0007669"/>
    <property type="project" value="TreeGrafter"/>
</dbReference>
<comment type="caution">
    <text evidence="14">The sequence shown here is derived from an EMBL/GenBank/DDBJ whole genome shotgun (WGS) entry which is preliminary data.</text>
</comment>
<keyword evidence="10 11" id="KW-0325">Glycoprotein</keyword>
<evidence type="ECO:0000259" key="12">
    <source>
        <dbReference type="Pfam" id="PF02709"/>
    </source>
</evidence>
<dbReference type="Gene3D" id="3.90.550.10">
    <property type="entry name" value="Spore Coat Polysaccharide Biosynthesis Protein SpsA, Chain A"/>
    <property type="match status" value="1"/>
</dbReference>
<keyword evidence="7 11" id="KW-0735">Signal-anchor</keyword>
<dbReference type="GO" id="GO:0005975">
    <property type="term" value="P:carbohydrate metabolic process"/>
    <property type="evidence" value="ECO:0007669"/>
    <property type="project" value="InterPro"/>
</dbReference>
<gene>
    <name evidence="14" type="ORF">GSLYS_00007266001</name>
</gene>
<evidence type="ECO:0000256" key="4">
    <source>
        <dbReference type="ARBA" id="ARBA00022676"/>
    </source>
</evidence>
<keyword evidence="8 11" id="KW-1133">Transmembrane helix</keyword>
<evidence type="ECO:0000256" key="7">
    <source>
        <dbReference type="ARBA" id="ARBA00022968"/>
    </source>
</evidence>
<comment type="similarity">
    <text evidence="3 11">Belongs to the glycosyltransferase 7 family.</text>
</comment>
<dbReference type="InterPro" id="IPR027791">
    <property type="entry name" value="Galactosyl_T_C"/>
</dbReference>
<keyword evidence="5 11" id="KW-0808">Transferase</keyword>
<organism evidence="14 15">
    <name type="scientific">Lymnaea stagnalis</name>
    <name type="common">Great pond snail</name>
    <name type="synonym">Helix stagnalis</name>
    <dbReference type="NCBI Taxonomy" id="6523"/>
    <lineage>
        <taxon>Eukaryota</taxon>
        <taxon>Metazoa</taxon>
        <taxon>Spiralia</taxon>
        <taxon>Lophotrochozoa</taxon>
        <taxon>Mollusca</taxon>
        <taxon>Gastropoda</taxon>
        <taxon>Heterobranchia</taxon>
        <taxon>Euthyneura</taxon>
        <taxon>Panpulmonata</taxon>
        <taxon>Hygrophila</taxon>
        <taxon>Lymnaeoidea</taxon>
        <taxon>Lymnaeidae</taxon>
        <taxon>Lymnaea</taxon>
    </lineage>
</organism>